<name>A0A9K3D6P8_9EUKA</name>
<dbReference type="EMBL" id="BDIP01005183">
    <property type="protein sequence ID" value="GIQ89567.1"/>
    <property type="molecule type" value="Genomic_DNA"/>
</dbReference>
<gene>
    <name evidence="1" type="ORF">KIPB_012068</name>
</gene>
<evidence type="ECO:0000313" key="1">
    <source>
        <dbReference type="EMBL" id="GIQ89567.1"/>
    </source>
</evidence>
<proteinExistence type="predicted"/>
<reference evidence="1 2" key="1">
    <citation type="journal article" date="2018" name="PLoS ONE">
        <title>The draft genome of Kipferlia bialata reveals reductive genome evolution in fornicate parasites.</title>
        <authorList>
            <person name="Tanifuji G."/>
            <person name="Takabayashi S."/>
            <person name="Kume K."/>
            <person name="Takagi M."/>
            <person name="Nakayama T."/>
            <person name="Kamikawa R."/>
            <person name="Inagaki Y."/>
            <person name="Hashimoto T."/>
        </authorList>
    </citation>
    <scope>NUCLEOTIDE SEQUENCE [LARGE SCALE GENOMIC DNA]</scope>
    <source>
        <strain evidence="1">NY0173</strain>
    </source>
</reference>
<keyword evidence="2" id="KW-1185">Reference proteome</keyword>
<evidence type="ECO:0000313" key="2">
    <source>
        <dbReference type="Proteomes" id="UP000265618"/>
    </source>
</evidence>
<comment type="caution">
    <text evidence="1">The sequence shown here is derived from an EMBL/GenBank/DDBJ whole genome shotgun (WGS) entry which is preliminary data.</text>
</comment>
<dbReference type="Proteomes" id="UP000265618">
    <property type="component" value="Unassembled WGS sequence"/>
</dbReference>
<sequence>MSLFRRIFKGEEERSAVEVTGVPQDAQLNNQIVTYLRSLSFSTAVPPGQIHSLSALFGRWETLSASVVKGGIPQEAEAAQSAFIAFADRFLLQYLTWYPSLPPTFLYDLAEREGQAKPGEPRLEISVEPAGLPLALLSAIVPLLKV</sequence>
<organism evidence="1 2">
    <name type="scientific">Kipferlia bialata</name>
    <dbReference type="NCBI Taxonomy" id="797122"/>
    <lineage>
        <taxon>Eukaryota</taxon>
        <taxon>Metamonada</taxon>
        <taxon>Carpediemonas-like organisms</taxon>
        <taxon>Kipferlia</taxon>
    </lineage>
</organism>
<dbReference type="AlphaFoldDB" id="A0A9K3D6P8"/>
<protein>
    <submittedName>
        <fullName evidence="1">Uncharacterized protein</fullName>
    </submittedName>
</protein>
<accession>A0A9K3D6P8</accession>